<dbReference type="AlphaFoldDB" id="A0A084VHK3"/>
<dbReference type="EnsemblMetazoa" id="ASIC004582-RA">
    <property type="protein sequence ID" value="ASIC004582-PA"/>
    <property type="gene ID" value="ASIC004582"/>
</dbReference>
<evidence type="ECO:0000256" key="1">
    <source>
        <dbReference type="SAM" id="MobiDB-lite"/>
    </source>
</evidence>
<reference evidence="2 4" key="1">
    <citation type="journal article" date="2014" name="BMC Genomics">
        <title>Genome sequence of Anopheles sinensis provides insight into genetics basis of mosquito competence for malaria parasites.</title>
        <authorList>
            <person name="Zhou D."/>
            <person name="Zhang D."/>
            <person name="Ding G."/>
            <person name="Shi L."/>
            <person name="Hou Q."/>
            <person name="Ye Y."/>
            <person name="Xu Y."/>
            <person name="Zhou H."/>
            <person name="Xiong C."/>
            <person name="Li S."/>
            <person name="Yu J."/>
            <person name="Hong S."/>
            <person name="Yu X."/>
            <person name="Zou P."/>
            <person name="Chen C."/>
            <person name="Chang X."/>
            <person name="Wang W."/>
            <person name="Lv Y."/>
            <person name="Sun Y."/>
            <person name="Ma L."/>
            <person name="Shen B."/>
            <person name="Zhu C."/>
        </authorList>
    </citation>
    <scope>NUCLEOTIDE SEQUENCE [LARGE SCALE GENOMIC DNA]</scope>
</reference>
<dbReference type="Proteomes" id="UP000030765">
    <property type="component" value="Unassembled WGS sequence"/>
</dbReference>
<accession>A0A084VHK3</accession>
<dbReference type="VEuPathDB" id="VectorBase:ASIC004582"/>
<sequence length="85" mass="9486">MQSFGTESGMKGIPPPQAWVVSGRRFALSTIAMKGESTNPTLTPLDKRKHGRSQPNRGHQRTRKRKRCGRKEVDGHGNEYLGRGL</sequence>
<name>A0A084VHK3_ANOSI</name>
<evidence type="ECO:0000313" key="4">
    <source>
        <dbReference type="Proteomes" id="UP000030765"/>
    </source>
</evidence>
<dbReference type="EMBL" id="ATLV01013177">
    <property type="status" value="NOT_ANNOTATED_CDS"/>
    <property type="molecule type" value="Genomic_DNA"/>
</dbReference>
<gene>
    <name evidence="2" type="ORF">ZHAS_00004582</name>
</gene>
<protein>
    <submittedName>
        <fullName evidence="2 3">Uncharacterized protein</fullName>
    </submittedName>
</protein>
<evidence type="ECO:0000313" key="3">
    <source>
        <dbReference type="EnsemblMetazoa" id="ASIC004582-PA"/>
    </source>
</evidence>
<keyword evidence="4" id="KW-1185">Reference proteome</keyword>
<dbReference type="EMBL" id="KE524842">
    <property type="protein sequence ID" value="KFB37447.1"/>
    <property type="molecule type" value="Genomic_DNA"/>
</dbReference>
<feature type="compositionally biased region" description="Basic residues" evidence="1">
    <location>
        <begin position="47"/>
        <end position="69"/>
    </location>
</feature>
<organism evidence="2">
    <name type="scientific">Anopheles sinensis</name>
    <name type="common">Mosquito</name>
    <dbReference type="NCBI Taxonomy" id="74873"/>
    <lineage>
        <taxon>Eukaryota</taxon>
        <taxon>Metazoa</taxon>
        <taxon>Ecdysozoa</taxon>
        <taxon>Arthropoda</taxon>
        <taxon>Hexapoda</taxon>
        <taxon>Insecta</taxon>
        <taxon>Pterygota</taxon>
        <taxon>Neoptera</taxon>
        <taxon>Endopterygota</taxon>
        <taxon>Diptera</taxon>
        <taxon>Nematocera</taxon>
        <taxon>Culicoidea</taxon>
        <taxon>Culicidae</taxon>
        <taxon>Anophelinae</taxon>
        <taxon>Anopheles</taxon>
    </lineage>
</organism>
<evidence type="ECO:0000313" key="2">
    <source>
        <dbReference type="EMBL" id="KFB37447.1"/>
    </source>
</evidence>
<feature type="region of interest" description="Disordered" evidence="1">
    <location>
        <begin position="34"/>
        <end position="85"/>
    </location>
</feature>
<reference evidence="3" key="2">
    <citation type="submission" date="2020-05" db="UniProtKB">
        <authorList>
            <consortium name="EnsemblMetazoa"/>
        </authorList>
    </citation>
    <scope>IDENTIFICATION</scope>
</reference>
<proteinExistence type="predicted"/>